<proteinExistence type="predicted"/>
<evidence type="ECO:0000313" key="1">
    <source>
        <dbReference type="EMBL" id="MBK1871527.1"/>
    </source>
</evidence>
<keyword evidence="1" id="KW-0436">Ligase</keyword>
<name>A0ACC5RFZ4_9HYPH</name>
<protein>
    <submittedName>
        <fullName evidence="1">tRNA glutamyl-Q(34) synthetase GluQRS</fullName>
        <ecNumber evidence="1">6.1.1.-</ecNumber>
    </submittedName>
</protein>
<sequence length="279" mass="30957">MSPPVFRFAPSPNGRLHLGHAYSALLNEKMAREAGGRFLLRIEDIDRPRCTDALTEAMLADLAWLGLAWEEPVLRQSEHLPDYQAAQRRLRDKGLLYPCFCSRRDIALATAETGERDPEGQPLYPGTCRHLSAEDRSRRLANGEPHAWRLAMDKAVASIGVPLYFSEEGSSVPAQAEAWGDVVLARKDIGTSYHIAVVVDDARQGVTQVVRGRDLFHATSIHLVLQHLLGLPTPRYLHHALIDDAEGRKLSKSLGSKSLADLRAEEVTAQDVWQALGFE</sequence>
<dbReference type="EC" id="6.1.1.-" evidence="1"/>
<gene>
    <name evidence="1" type="primary">gluQRS</name>
    <name evidence="1" type="ORF">JHL16_34495</name>
</gene>
<comment type="caution">
    <text evidence="1">The sequence shown here is derived from an EMBL/GenBank/DDBJ whole genome shotgun (WGS) entry which is preliminary data.</text>
</comment>
<evidence type="ECO:0000313" key="2">
    <source>
        <dbReference type="Proteomes" id="UP000616151"/>
    </source>
</evidence>
<keyword evidence="2" id="KW-1185">Reference proteome</keyword>
<accession>A0ACC5RFZ4</accession>
<organism evidence="1 2">
    <name type="scientific">Taklimakanibacter albus</name>
    <dbReference type="NCBI Taxonomy" id="2800327"/>
    <lineage>
        <taxon>Bacteria</taxon>
        <taxon>Pseudomonadati</taxon>
        <taxon>Pseudomonadota</taxon>
        <taxon>Alphaproteobacteria</taxon>
        <taxon>Hyphomicrobiales</taxon>
        <taxon>Aestuariivirgaceae</taxon>
        <taxon>Taklimakanibacter</taxon>
    </lineage>
</organism>
<reference evidence="1" key="1">
    <citation type="submission" date="2021-01" db="EMBL/GenBank/DDBJ databases">
        <authorList>
            <person name="Sun Q."/>
        </authorList>
    </citation>
    <scope>NUCLEOTIDE SEQUENCE</scope>
    <source>
        <strain evidence="1">YIM B02566</strain>
    </source>
</reference>
<dbReference type="Proteomes" id="UP000616151">
    <property type="component" value="Unassembled WGS sequence"/>
</dbReference>
<dbReference type="EMBL" id="JAENHL010000008">
    <property type="protein sequence ID" value="MBK1871527.1"/>
    <property type="molecule type" value="Genomic_DNA"/>
</dbReference>